<sequence>MAGKMAYLSKEEKQKIKNALKIKKSLNKEEDDHNLRASSPESEDVDFKKVIHPLSYYIHDREQMMEEIFSIIKGDKLRKMLPPLLKNYSLEEIKADCLVHLLGMSKKRILAIIEGRELHSSSDSESESSTTTNEAPKSPLSKVESRSNIDDDDLLDISISEKDIDSLMKDKPKTVNKSKKPRTRVRKKIKTEKDLSLFSIVISDDDLDDSSSKKQKKTSHERASNKLEKILGDKEKGKKRKKLVPHSKSNTNGNTGECMGDEQKKLKSSATSLDKNDKGKTLLEILELEMRARAIRALLKNTSDVEESSSVLSDAVKSTTDVATKSDPKISSAIAEAIDQSLSDKNAAEPNDDLSDVEIIDDIDLCVTIDDDDDIGVETNSEVPASQSDADKNCDPSENNSEKNESLITDTSEKCVPSIPDAEENKKDESTKSKQSQADSENSKPSTNDFETSKHLKDNLKNSKSSTNDFEKSQPLKDNLEKSKPSKDDSEKRKLSKVGPETSKPSHDDSEKSKLLNDDSTKSKPLTDVLGKSIPSKEDSDKIKTKKNSSENSKPSKRKSSEKLKSSINLICEKPQSSTENVVEKCDSPKQNDCEQNAAKCESVIGDASENSEELTTSTDNLTWSERWAEKQNVIEVVRNSKICANIRKRMRFARLLKQKHSEESKQKTDEIDTGNVEESSEAYYNLIKAHTSKNVDNTSDDSKTADEQSDPAVETSQEAPKNNHADTDITTADHTLTILESDPKMLIIDISDDEVLPDSPSIDDS</sequence>
<feature type="region of interest" description="Disordered" evidence="1">
    <location>
        <begin position="303"/>
        <end position="329"/>
    </location>
</feature>
<evidence type="ECO:0000256" key="1">
    <source>
        <dbReference type="SAM" id="MobiDB-lite"/>
    </source>
</evidence>
<evidence type="ECO:0000313" key="2">
    <source>
        <dbReference type="EMBL" id="KAK7576051.1"/>
    </source>
</evidence>
<feature type="compositionally biased region" description="Basic and acidic residues" evidence="1">
    <location>
        <begin position="389"/>
        <end position="405"/>
    </location>
</feature>
<feature type="region of interest" description="Disordered" evidence="1">
    <location>
        <begin position="120"/>
        <end position="147"/>
    </location>
</feature>
<dbReference type="Pfam" id="PF15335">
    <property type="entry name" value="CAAP1"/>
    <property type="match status" value="1"/>
</dbReference>
<feature type="compositionally biased region" description="Polar residues" evidence="1">
    <location>
        <begin position="433"/>
        <end position="450"/>
    </location>
</feature>
<feature type="compositionally biased region" description="Low complexity" evidence="1">
    <location>
        <begin position="123"/>
        <end position="134"/>
    </location>
</feature>
<feature type="region of interest" description="Disordered" evidence="1">
    <location>
        <begin position="659"/>
        <end position="731"/>
    </location>
</feature>
<accession>A0AAN9TMZ1</accession>
<proteinExistence type="predicted"/>
<protein>
    <recommendedName>
        <fullName evidence="4">Caspase activity and apoptosis inhibitor 1</fullName>
    </recommendedName>
</protein>
<dbReference type="InterPro" id="IPR038991">
    <property type="entry name" value="CAAP1"/>
</dbReference>
<keyword evidence="3" id="KW-1185">Reference proteome</keyword>
<feature type="compositionally biased region" description="Basic and acidic residues" evidence="1">
    <location>
        <begin position="469"/>
        <end position="493"/>
    </location>
</feature>
<evidence type="ECO:0008006" key="4">
    <source>
        <dbReference type="Google" id="ProtNLM"/>
    </source>
</evidence>
<evidence type="ECO:0000313" key="3">
    <source>
        <dbReference type="Proteomes" id="UP001367676"/>
    </source>
</evidence>
<feature type="compositionally biased region" description="Basic and acidic residues" evidence="1">
    <location>
        <begin position="451"/>
        <end position="461"/>
    </location>
</feature>
<gene>
    <name evidence="2" type="ORF">V9T40_012337</name>
</gene>
<dbReference type="EMBL" id="JBBCAQ010000036">
    <property type="protein sequence ID" value="KAK7576051.1"/>
    <property type="molecule type" value="Genomic_DNA"/>
</dbReference>
<reference evidence="2 3" key="1">
    <citation type="submission" date="2024-03" db="EMBL/GenBank/DDBJ databases">
        <title>Adaptation during the transition from Ophiocordyceps entomopathogen to insect associate is accompanied by gene loss and intensified selection.</title>
        <authorList>
            <person name="Ward C.M."/>
            <person name="Onetto C.A."/>
            <person name="Borneman A.R."/>
        </authorList>
    </citation>
    <scope>NUCLEOTIDE SEQUENCE [LARGE SCALE GENOMIC DNA]</scope>
    <source>
        <strain evidence="2">AWRI1</strain>
        <tissue evidence="2">Single Adult Female</tissue>
    </source>
</reference>
<feature type="compositionally biased region" description="Basic and acidic residues" evidence="1">
    <location>
        <begin position="423"/>
        <end position="432"/>
    </location>
</feature>
<dbReference type="PANTHER" id="PTHR14740">
    <property type="entry name" value="CASPASE ACTIVITY AND APOPTOSIS INHIBITOR 1"/>
    <property type="match status" value="1"/>
</dbReference>
<dbReference type="AlphaFoldDB" id="A0AAN9TMZ1"/>
<dbReference type="GO" id="GO:0042981">
    <property type="term" value="P:regulation of apoptotic process"/>
    <property type="evidence" value="ECO:0007669"/>
    <property type="project" value="InterPro"/>
</dbReference>
<feature type="compositionally biased region" description="Basic and acidic residues" evidence="1">
    <location>
        <begin position="218"/>
        <end position="236"/>
    </location>
</feature>
<dbReference type="Proteomes" id="UP001367676">
    <property type="component" value="Unassembled WGS sequence"/>
</dbReference>
<comment type="caution">
    <text evidence="2">The sequence shown here is derived from an EMBL/GenBank/DDBJ whole genome shotgun (WGS) entry which is preliminary data.</text>
</comment>
<feature type="compositionally biased region" description="Basic residues" evidence="1">
    <location>
        <begin position="174"/>
        <end position="188"/>
    </location>
</feature>
<feature type="compositionally biased region" description="Basic and acidic residues" evidence="1">
    <location>
        <begin position="504"/>
        <end position="522"/>
    </location>
</feature>
<feature type="compositionally biased region" description="Polar residues" evidence="1">
    <location>
        <begin position="378"/>
        <end position="388"/>
    </location>
</feature>
<feature type="region of interest" description="Disordered" evidence="1">
    <location>
        <begin position="206"/>
        <end position="273"/>
    </location>
</feature>
<feature type="region of interest" description="Disordered" evidence="1">
    <location>
        <begin position="374"/>
        <end position="568"/>
    </location>
</feature>
<organism evidence="2 3">
    <name type="scientific">Parthenolecanium corni</name>
    <dbReference type="NCBI Taxonomy" id="536013"/>
    <lineage>
        <taxon>Eukaryota</taxon>
        <taxon>Metazoa</taxon>
        <taxon>Ecdysozoa</taxon>
        <taxon>Arthropoda</taxon>
        <taxon>Hexapoda</taxon>
        <taxon>Insecta</taxon>
        <taxon>Pterygota</taxon>
        <taxon>Neoptera</taxon>
        <taxon>Paraneoptera</taxon>
        <taxon>Hemiptera</taxon>
        <taxon>Sternorrhyncha</taxon>
        <taxon>Coccoidea</taxon>
        <taxon>Coccidae</taxon>
        <taxon>Parthenolecanium</taxon>
    </lineage>
</organism>
<feature type="region of interest" description="Disordered" evidence="1">
    <location>
        <begin position="168"/>
        <end position="188"/>
    </location>
</feature>
<feature type="compositionally biased region" description="Basic and acidic residues" evidence="1">
    <location>
        <begin position="660"/>
        <end position="671"/>
    </location>
</feature>
<dbReference type="PANTHER" id="PTHR14740:SF3">
    <property type="entry name" value="CASPASE ACTIVITY AND APOPTOSIS INHIBITOR 1"/>
    <property type="match status" value="1"/>
</dbReference>
<name>A0AAN9TMZ1_9HEMI</name>